<name>A0A7Z0ETV4_9ACTN</name>
<dbReference type="EMBL" id="JACCFS010000001">
    <property type="protein sequence ID" value="NYJ38167.1"/>
    <property type="molecule type" value="Genomic_DNA"/>
</dbReference>
<comment type="caution">
    <text evidence="3">The sequence shown here is derived from an EMBL/GenBank/DDBJ whole genome shotgun (WGS) entry which is preliminary data.</text>
</comment>
<dbReference type="SUPFAM" id="SSF53335">
    <property type="entry name" value="S-adenosyl-L-methionine-dependent methyltransferases"/>
    <property type="match status" value="1"/>
</dbReference>
<dbReference type="CDD" id="cd02440">
    <property type="entry name" value="AdoMet_MTases"/>
    <property type="match status" value="1"/>
</dbReference>
<evidence type="ECO:0000259" key="2">
    <source>
        <dbReference type="Pfam" id="PF13649"/>
    </source>
</evidence>
<organism evidence="3 4">
    <name type="scientific">Nocardiopsis aegyptia</name>
    <dbReference type="NCBI Taxonomy" id="220378"/>
    <lineage>
        <taxon>Bacteria</taxon>
        <taxon>Bacillati</taxon>
        <taxon>Actinomycetota</taxon>
        <taxon>Actinomycetes</taxon>
        <taxon>Streptosporangiales</taxon>
        <taxon>Nocardiopsidaceae</taxon>
        <taxon>Nocardiopsis</taxon>
    </lineage>
</organism>
<dbReference type="GO" id="GO:0032259">
    <property type="term" value="P:methylation"/>
    <property type="evidence" value="ECO:0007669"/>
    <property type="project" value="UniProtKB-KW"/>
</dbReference>
<dbReference type="InterPro" id="IPR029063">
    <property type="entry name" value="SAM-dependent_MTases_sf"/>
</dbReference>
<keyword evidence="1 3" id="KW-0808">Transferase</keyword>
<dbReference type="RefSeq" id="WP_179829348.1">
    <property type="nucleotide sequence ID" value="NZ_JACCFS010000001.1"/>
</dbReference>
<dbReference type="Gene3D" id="3.40.50.150">
    <property type="entry name" value="Vaccinia Virus protein VP39"/>
    <property type="match status" value="1"/>
</dbReference>
<feature type="domain" description="Methyltransferase" evidence="2">
    <location>
        <begin position="45"/>
        <end position="138"/>
    </location>
</feature>
<keyword evidence="3" id="KW-0489">Methyltransferase</keyword>
<dbReference type="GO" id="GO:0008168">
    <property type="term" value="F:methyltransferase activity"/>
    <property type="evidence" value="ECO:0007669"/>
    <property type="project" value="UniProtKB-KW"/>
</dbReference>
<accession>A0A7Z0ETV4</accession>
<dbReference type="PANTHER" id="PTHR43861">
    <property type="entry name" value="TRANS-ACONITATE 2-METHYLTRANSFERASE-RELATED"/>
    <property type="match status" value="1"/>
</dbReference>
<dbReference type="InterPro" id="IPR041698">
    <property type="entry name" value="Methyltransf_25"/>
</dbReference>
<dbReference type="Proteomes" id="UP000572051">
    <property type="component" value="Unassembled WGS sequence"/>
</dbReference>
<keyword evidence="4" id="KW-1185">Reference proteome</keyword>
<dbReference type="Pfam" id="PF13649">
    <property type="entry name" value="Methyltransf_25"/>
    <property type="match status" value="1"/>
</dbReference>
<evidence type="ECO:0000313" key="3">
    <source>
        <dbReference type="EMBL" id="NYJ38167.1"/>
    </source>
</evidence>
<sequence length="211" mass="22706">MPEEFSRAYWEERYQGHGHGHTAQGHPPNPQLVAETGDLAPGTALDAGAGEGAEAVWLASRGWRVTAVDIAAGALERARRNAADLEGAVADRIGWVQADLTEWTPPERFDLVCTHYAHPQGPPQELYRRLGEAVAPGGTLLVVGHHPSDRHSGAPHAGVHGAHVTAEEIARALDPRAWEVVTAEARPRTVTVADGREVTMHDAVLRARRHG</sequence>
<dbReference type="PANTHER" id="PTHR43861:SF3">
    <property type="entry name" value="PUTATIVE (AFU_ORTHOLOGUE AFUA_2G14390)-RELATED"/>
    <property type="match status" value="1"/>
</dbReference>
<proteinExistence type="predicted"/>
<protein>
    <submittedName>
        <fullName evidence="3">SAM-dependent methyltransferase</fullName>
    </submittedName>
</protein>
<gene>
    <name evidence="3" type="ORF">HNR10_006048</name>
</gene>
<reference evidence="3 4" key="1">
    <citation type="submission" date="2020-07" db="EMBL/GenBank/DDBJ databases">
        <title>Sequencing the genomes of 1000 actinobacteria strains.</title>
        <authorList>
            <person name="Klenk H.-P."/>
        </authorList>
    </citation>
    <scope>NUCLEOTIDE SEQUENCE [LARGE SCALE GENOMIC DNA]</scope>
    <source>
        <strain evidence="3 4">DSM 44442</strain>
    </source>
</reference>
<evidence type="ECO:0000313" key="4">
    <source>
        <dbReference type="Proteomes" id="UP000572051"/>
    </source>
</evidence>
<evidence type="ECO:0000256" key="1">
    <source>
        <dbReference type="ARBA" id="ARBA00022679"/>
    </source>
</evidence>
<dbReference type="AlphaFoldDB" id="A0A7Z0ETV4"/>